<dbReference type="RefSeq" id="WP_346063780.1">
    <property type="nucleotide sequence ID" value="NZ_BAAADR010000022.1"/>
</dbReference>
<dbReference type="PANTHER" id="PTHR43667:SF2">
    <property type="entry name" value="FATTY ACID C-METHYL TRANSFERASE"/>
    <property type="match status" value="1"/>
</dbReference>
<dbReference type="GO" id="GO:0008168">
    <property type="term" value="F:methyltransferase activity"/>
    <property type="evidence" value="ECO:0007669"/>
    <property type="project" value="UniProtKB-KW"/>
</dbReference>
<keyword evidence="2" id="KW-0808">Transferase</keyword>
<keyword evidence="2" id="KW-0489">Methyltransferase</keyword>
<proteinExistence type="predicted"/>
<dbReference type="InterPro" id="IPR041698">
    <property type="entry name" value="Methyltransf_25"/>
</dbReference>
<accession>A0ABW2EZM7</accession>
<reference evidence="3" key="1">
    <citation type="journal article" date="2019" name="Int. J. Syst. Evol. Microbiol.">
        <title>The Global Catalogue of Microorganisms (GCM) 10K type strain sequencing project: providing services to taxonomists for standard genome sequencing and annotation.</title>
        <authorList>
            <consortium name="The Broad Institute Genomics Platform"/>
            <consortium name="The Broad Institute Genome Sequencing Center for Infectious Disease"/>
            <person name="Wu L."/>
            <person name="Ma J."/>
        </authorList>
    </citation>
    <scope>NUCLEOTIDE SEQUENCE [LARGE SCALE GENOMIC DNA]</scope>
    <source>
        <strain evidence="3">CGMCC 1.13666</strain>
    </source>
</reference>
<dbReference type="PANTHER" id="PTHR43667">
    <property type="entry name" value="CYCLOPROPANE-FATTY-ACYL-PHOSPHOLIPID SYNTHASE"/>
    <property type="match status" value="1"/>
</dbReference>
<dbReference type="EMBL" id="JBHSZP010000036">
    <property type="protein sequence ID" value="MFC7091442.1"/>
    <property type="molecule type" value="Genomic_DNA"/>
</dbReference>
<gene>
    <name evidence="2" type="ORF">ACFQH5_18000</name>
</gene>
<dbReference type="InterPro" id="IPR050723">
    <property type="entry name" value="CFA/CMAS"/>
</dbReference>
<evidence type="ECO:0000313" key="2">
    <source>
        <dbReference type="EMBL" id="MFC7091442.1"/>
    </source>
</evidence>
<keyword evidence="3" id="KW-1185">Reference proteome</keyword>
<name>A0ABW2EZM7_9GAMM</name>
<sequence>MKSAQSFWDKAAPRYARSPVKDQESYRKKLAVTQGYLRPDWRVLEFGCGTGSTAITHAPHVGQILAIDISGEMLAIAEQRAREAGVENIRFQRGTLDSLGEEAEGFDAVLGLNILHLLEDAEGAIARVADLLKPGGVFVSSTALIGEVKPHWRLLIPLMQSLGLAPHVSRLDKPQLLAMLSEAGLVIDYEWQPKRASLFLVARKPEVRR</sequence>
<dbReference type="Proteomes" id="UP001596411">
    <property type="component" value="Unassembled WGS sequence"/>
</dbReference>
<protein>
    <submittedName>
        <fullName evidence="2">Class I SAM-dependent methyltransferase</fullName>
        <ecNumber evidence="2">2.1.1.-</ecNumber>
    </submittedName>
</protein>
<dbReference type="CDD" id="cd02440">
    <property type="entry name" value="AdoMet_MTases"/>
    <property type="match status" value="1"/>
</dbReference>
<evidence type="ECO:0000313" key="3">
    <source>
        <dbReference type="Proteomes" id="UP001596411"/>
    </source>
</evidence>
<dbReference type="Gene3D" id="3.40.50.150">
    <property type="entry name" value="Vaccinia Virus protein VP39"/>
    <property type="match status" value="1"/>
</dbReference>
<dbReference type="Pfam" id="PF13649">
    <property type="entry name" value="Methyltransf_25"/>
    <property type="match status" value="1"/>
</dbReference>
<comment type="caution">
    <text evidence="2">The sequence shown here is derived from an EMBL/GenBank/DDBJ whole genome shotgun (WGS) entry which is preliminary data.</text>
</comment>
<dbReference type="GO" id="GO:0032259">
    <property type="term" value="P:methylation"/>
    <property type="evidence" value="ECO:0007669"/>
    <property type="project" value="UniProtKB-KW"/>
</dbReference>
<dbReference type="InterPro" id="IPR029063">
    <property type="entry name" value="SAM-dependent_MTases_sf"/>
</dbReference>
<evidence type="ECO:0000259" key="1">
    <source>
        <dbReference type="Pfam" id="PF13649"/>
    </source>
</evidence>
<dbReference type="EC" id="2.1.1.-" evidence="2"/>
<organism evidence="2 3">
    <name type="scientific">Halomonas salifodinae</name>
    <dbReference type="NCBI Taxonomy" id="438745"/>
    <lineage>
        <taxon>Bacteria</taxon>
        <taxon>Pseudomonadati</taxon>
        <taxon>Pseudomonadota</taxon>
        <taxon>Gammaproteobacteria</taxon>
        <taxon>Oceanospirillales</taxon>
        <taxon>Halomonadaceae</taxon>
        <taxon>Halomonas</taxon>
    </lineage>
</organism>
<feature type="domain" description="Methyltransferase" evidence="1">
    <location>
        <begin position="43"/>
        <end position="136"/>
    </location>
</feature>
<dbReference type="SUPFAM" id="SSF53335">
    <property type="entry name" value="S-adenosyl-L-methionine-dependent methyltransferases"/>
    <property type="match status" value="1"/>
</dbReference>